<dbReference type="Proteomes" id="UP000697127">
    <property type="component" value="Unassembled WGS sequence"/>
</dbReference>
<comment type="caution">
    <text evidence="6">The sequence shown here is derived from an EMBL/GenBank/DDBJ whole genome shotgun (WGS) entry which is preliminary data.</text>
</comment>
<keyword evidence="7" id="KW-1185">Reference proteome</keyword>
<keyword evidence="4" id="KW-0539">Nucleus</keyword>
<organism evidence="6 7">
    <name type="scientific">Pichia californica</name>
    <dbReference type="NCBI Taxonomy" id="460514"/>
    <lineage>
        <taxon>Eukaryota</taxon>
        <taxon>Fungi</taxon>
        <taxon>Dikarya</taxon>
        <taxon>Ascomycota</taxon>
        <taxon>Saccharomycotina</taxon>
        <taxon>Pichiomycetes</taxon>
        <taxon>Pichiales</taxon>
        <taxon>Pichiaceae</taxon>
        <taxon>Pichia</taxon>
    </lineage>
</organism>
<dbReference type="SUPFAM" id="SSF54695">
    <property type="entry name" value="POZ domain"/>
    <property type="match status" value="1"/>
</dbReference>
<dbReference type="EMBL" id="PUHW01000017">
    <property type="protein sequence ID" value="KAG0690811.1"/>
    <property type="molecule type" value="Genomic_DNA"/>
</dbReference>
<dbReference type="InterPro" id="IPR011333">
    <property type="entry name" value="SKP1/BTB/POZ_sf"/>
</dbReference>
<dbReference type="FunFam" id="3.30.710.10:FF:000035">
    <property type="entry name" value="Elongin C transcription elongation factor"/>
    <property type="match status" value="1"/>
</dbReference>
<evidence type="ECO:0000259" key="5">
    <source>
        <dbReference type="Pfam" id="PF03931"/>
    </source>
</evidence>
<comment type="subcellular location">
    <subcellularLocation>
        <location evidence="1">Nucleus</location>
    </subcellularLocation>
</comment>
<dbReference type="InterPro" id="IPR001232">
    <property type="entry name" value="SKP1-like"/>
</dbReference>
<name>A0A9P7BH39_9ASCO</name>
<gene>
    <name evidence="6" type="primary">ELC1</name>
    <name evidence="6" type="ORF">C6P40_001245</name>
</gene>
<dbReference type="GO" id="GO:0006511">
    <property type="term" value="P:ubiquitin-dependent protein catabolic process"/>
    <property type="evidence" value="ECO:0007669"/>
    <property type="project" value="InterPro"/>
</dbReference>
<feature type="domain" description="SKP1 component POZ" evidence="5">
    <location>
        <begin position="27"/>
        <end position="87"/>
    </location>
</feature>
<dbReference type="PANTHER" id="PTHR20648">
    <property type="entry name" value="ELONGIN-C"/>
    <property type="match status" value="1"/>
</dbReference>
<dbReference type="Gene3D" id="3.30.710.10">
    <property type="entry name" value="Potassium Channel Kv1.1, Chain A"/>
    <property type="match status" value="1"/>
</dbReference>
<dbReference type="AlphaFoldDB" id="A0A9P7BH39"/>
<accession>A0A9P7BH39</accession>
<evidence type="ECO:0000256" key="4">
    <source>
        <dbReference type="ARBA" id="ARBA00023242"/>
    </source>
</evidence>
<evidence type="ECO:0000313" key="6">
    <source>
        <dbReference type="EMBL" id="KAG0690811.1"/>
    </source>
</evidence>
<proteinExistence type="inferred from homology"/>
<dbReference type="SMART" id="SM00512">
    <property type="entry name" value="Skp1"/>
    <property type="match status" value="1"/>
</dbReference>
<reference evidence="6" key="1">
    <citation type="submission" date="2020-11" db="EMBL/GenBank/DDBJ databases">
        <title>Kefir isolates.</title>
        <authorList>
            <person name="Marcisauskas S."/>
            <person name="Kim Y."/>
            <person name="Blasche S."/>
        </authorList>
    </citation>
    <scope>NUCLEOTIDE SEQUENCE</scope>
    <source>
        <strain evidence="6">Olga-1</strain>
    </source>
</reference>
<comment type="similarity">
    <text evidence="2">Belongs to the SKP1 family.</text>
</comment>
<evidence type="ECO:0000256" key="1">
    <source>
        <dbReference type="ARBA" id="ARBA00004123"/>
    </source>
</evidence>
<dbReference type="OrthoDB" id="249087at2759"/>
<evidence type="ECO:0000256" key="2">
    <source>
        <dbReference type="ARBA" id="ARBA00009993"/>
    </source>
</evidence>
<dbReference type="Pfam" id="PF03931">
    <property type="entry name" value="Skp1_POZ"/>
    <property type="match status" value="1"/>
</dbReference>
<evidence type="ECO:0000313" key="7">
    <source>
        <dbReference type="Proteomes" id="UP000697127"/>
    </source>
</evidence>
<evidence type="ECO:0000256" key="3">
    <source>
        <dbReference type="ARBA" id="ARBA00021347"/>
    </source>
</evidence>
<dbReference type="InterPro" id="IPR016073">
    <property type="entry name" value="Skp1_comp_POZ"/>
</dbReference>
<sequence>MTGVEDLEIENNTSKLIEEEDNEVAYVKLISNDGFAFIINKETASISGTLKNMISDTFEEGLTNTIKLHEIDGSVLEKVVEYLYYNDKYKDCIDVPEFNVPTEMALELLVAADYLQV</sequence>
<dbReference type="GO" id="GO:0005634">
    <property type="term" value="C:nucleus"/>
    <property type="evidence" value="ECO:0007669"/>
    <property type="project" value="UniProtKB-SubCell"/>
</dbReference>
<dbReference type="CDD" id="cd18321">
    <property type="entry name" value="BTB_POZ_EloC"/>
    <property type="match status" value="1"/>
</dbReference>
<dbReference type="InterPro" id="IPR039948">
    <property type="entry name" value="ELC1"/>
</dbReference>
<protein>
    <recommendedName>
        <fullName evidence="3">Elongin-C</fullName>
    </recommendedName>
</protein>